<dbReference type="RefSeq" id="WP_280618069.1">
    <property type="nucleotide sequence ID" value="NZ_JAROYP010000014.1"/>
</dbReference>
<evidence type="ECO:0000313" key="1">
    <source>
        <dbReference type="EMBL" id="MDH5163368.1"/>
    </source>
</evidence>
<gene>
    <name evidence="1" type="ORF">P5X88_20760</name>
</gene>
<organism evidence="1 2">
    <name type="scientific">Heyndrickxia oleronia</name>
    <dbReference type="NCBI Taxonomy" id="38875"/>
    <lineage>
        <taxon>Bacteria</taxon>
        <taxon>Bacillati</taxon>
        <taxon>Bacillota</taxon>
        <taxon>Bacilli</taxon>
        <taxon>Bacillales</taxon>
        <taxon>Bacillaceae</taxon>
        <taxon>Heyndrickxia</taxon>
    </lineage>
</organism>
<evidence type="ECO:0000313" key="2">
    <source>
        <dbReference type="Proteomes" id="UP001159179"/>
    </source>
</evidence>
<reference evidence="1" key="1">
    <citation type="submission" date="2023-03" db="EMBL/GenBank/DDBJ databases">
        <title>Bacterial isolates from washroom surfaces on a university campus.</title>
        <authorList>
            <person name="Holman D.B."/>
            <person name="Gzyl K.E."/>
            <person name="Taheri A.E."/>
        </authorList>
    </citation>
    <scope>NUCLEOTIDE SEQUENCE</scope>
    <source>
        <strain evidence="1">RD03</strain>
    </source>
</reference>
<accession>A0AAW6SYM0</accession>
<proteinExistence type="predicted"/>
<protein>
    <submittedName>
        <fullName evidence="1">Uncharacterized protein</fullName>
    </submittedName>
</protein>
<dbReference type="EMBL" id="JAROYP010000014">
    <property type="protein sequence ID" value="MDH5163368.1"/>
    <property type="molecule type" value="Genomic_DNA"/>
</dbReference>
<dbReference type="Proteomes" id="UP001159179">
    <property type="component" value="Unassembled WGS sequence"/>
</dbReference>
<dbReference type="AlphaFoldDB" id="A0AAW6SYM0"/>
<comment type="caution">
    <text evidence="1">The sequence shown here is derived from an EMBL/GenBank/DDBJ whole genome shotgun (WGS) entry which is preliminary data.</text>
</comment>
<name>A0AAW6SYM0_9BACI</name>
<sequence length="61" mass="7186">MYLKKKGCYVYFLNHPSFKKEINSETEGNTYKTLEDARVAAEKWIDLWYSVQGRILSFGAF</sequence>